<feature type="domain" description="EMC1 first beta-propeller" evidence="2">
    <location>
        <begin position="24"/>
        <end position="139"/>
    </location>
</feature>
<reference evidence="3" key="1">
    <citation type="submission" date="2022-11" db="EMBL/GenBank/DDBJ databases">
        <authorList>
            <person name="Hyden B.L."/>
            <person name="Feng K."/>
            <person name="Yates T."/>
            <person name="Jawdy S."/>
            <person name="Smart L.B."/>
            <person name="Muchero W."/>
        </authorList>
    </citation>
    <scope>NUCLEOTIDE SEQUENCE</scope>
    <source>
        <tissue evidence="3">Shoot tip</tissue>
    </source>
</reference>
<dbReference type="InterPro" id="IPR058545">
    <property type="entry name" value="Beta-prop_EMC1_1st"/>
</dbReference>
<dbReference type="PANTHER" id="PTHR21573:SF0">
    <property type="entry name" value="ER MEMBRANE PROTEIN COMPLEX SUBUNIT 1"/>
    <property type="match status" value="1"/>
</dbReference>
<accession>A0A9Q0W152</accession>
<comment type="caution">
    <text evidence="3">The sequence shown here is derived from an EMBL/GenBank/DDBJ whole genome shotgun (WGS) entry which is preliminary data.</text>
</comment>
<feature type="chain" id="PRO_5040209678" description="EMC1 first beta-propeller domain-containing protein" evidence="1">
    <location>
        <begin position="19"/>
        <end position="343"/>
    </location>
</feature>
<feature type="domain" description="EMC1 first beta-propeller" evidence="2">
    <location>
        <begin position="143"/>
        <end position="340"/>
    </location>
</feature>
<dbReference type="SUPFAM" id="SSF50998">
    <property type="entry name" value="Quinoprotein alcohol dehydrogenase-like"/>
    <property type="match status" value="1"/>
</dbReference>
<evidence type="ECO:0000313" key="3">
    <source>
        <dbReference type="EMBL" id="KAJ6758454.1"/>
    </source>
</evidence>
<sequence>MAMAIRSLLIFLCIQSIAVPTFSLYEDQAGLMDWHQKYIGKVKHAVFQTQKTGRKRVLVSTEENVIASLDLRHGEIFWRHVLGTDDAIDGIDIAMGKYLITLSSEGSILRAWNLPDGQMWWESFLQGSSDSKSFLFVSTSSKVDFPVESFEVQEVIQHHDSNIIYVVGFVGSSQFDVYQINAENGELLKHDSAAFDGGFSGEVSLVSKAKLVVLDAARSTLLTISFQKGEISFQKTYISDLVKGFSGIAMILPSKLTGLFAVKTITATTFISMSSEGQLEVVDKINHATVISDALSFSEDRQAFALVQHGDSNIHLNVKQNHDWSSDLLKERIKLNQQKRICP</sequence>
<dbReference type="AlphaFoldDB" id="A0A9Q0W152"/>
<name>A0A9Q0W152_9ROSI</name>
<dbReference type="InterPro" id="IPR026895">
    <property type="entry name" value="EMC1"/>
</dbReference>
<proteinExistence type="predicted"/>
<keyword evidence="1" id="KW-0732">Signal</keyword>
<organism evidence="3 4">
    <name type="scientific">Salix koriyanagi</name>
    <dbReference type="NCBI Taxonomy" id="2511006"/>
    <lineage>
        <taxon>Eukaryota</taxon>
        <taxon>Viridiplantae</taxon>
        <taxon>Streptophyta</taxon>
        <taxon>Embryophyta</taxon>
        <taxon>Tracheophyta</taxon>
        <taxon>Spermatophyta</taxon>
        <taxon>Magnoliopsida</taxon>
        <taxon>eudicotyledons</taxon>
        <taxon>Gunneridae</taxon>
        <taxon>Pentapetalae</taxon>
        <taxon>rosids</taxon>
        <taxon>fabids</taxon>
        <taxon>Malpighiales</taxon>
        <taxon>Salicaceae</taxon>
        <taxon>Saliceae</taxon>
        <taxon>Salix</taxon>
    </lineage>
</organism>
<dbReference type="Gene3D" id="2.130.10.10">
    <property type="entry name" value="YVTN repeat-like/Quinoprotein amine dehydrogenase"/>
    <property type="match status" value="1"/>
</dbReference>
<dbReference type="Proteomes" id="UP001151752">
    <property type="component" value="Chromosome 18"/>
</dbReference>
<dbReference type="InterPro" id="IPR015943">
    <property type="entry name" value="WD40/YVTN_repeat-like_dom_sf"/>
</dbReference>
<evidence type="ECO:0000313" key="4">
    <source>
        <dbReference type="Proteomes" id="UP001151752"/>
    </source>
</evidence>
<keyword evidence="4" id="KW-1185">Reference proteome</keyword>
<dbReference type="GO" id="GO:0034975">
    <property type="term" value="P:protein folding in endoplasmic reticulum"/>
    <property type="evidence" value="ECO:0007669"/>
    <property type="project" value="TreeGrafter"/>
</dbReference>
<feature type="signal peptide" evidence="1">
    <location>
        <begin position="1"/>
        <end position="18"/>
    </location>
</feature>
<reference evidence="3" key="2">
    <citation type="journal article" date="2023" name="Int. J. Mol. Sci.">
        <title>De Novo Assembly and Annotation of 11 Diverse Shrub Willow (Salix) Genomes Reveals Novel Gene Organization in Sex-Linked Regions.</title>
        <authorList>
            <person name="Hyden B."/>
            <person name="Feng K."/>
            <person name="Yates T.B."/>
            <person name="Jawdy S."/>
            <person name="Cereghino C."/>
            <person name="Smart L.B."/>
            <person name="Muchero W."/>
        </authorList>
    </citation>
    <scope>NUCLEOTIDE SEQUENCE</scope>
    <source>
        <tissue evidence="3">Shoot tip</tissue>
    </source>
</reference>
<protein>
    <recommendedName>
        <fullName evidence="2">EMC1 first beta-propeller domain-containing protein</fullName>
    </recommendedName>
</protein>
<dbReference type="PANTHER" id="PTHR21573">
    <property type="entry name" value="ER MEMBRANE PROTEIN COMPLEX SUBUNIT 1"/>
    <property type="match status" value="1"/>
</dbReference>
<evidence type="ECO:0000259" key="2">
    <source>
        <dbReference type="Pfam" id="PF25293"/>
    </source>
</evidence>
<evidence type="ECO:0000256" key="1">
    <source>
        <dbReference type="SAM" id="SignalP"/>
    </source>
</evidence>
<dbReference type="GO" id="GO:0072546">
    <property type="term" value="C:EMC complex"/>
    <property type="evidence" value="ECO:0007669"/>
    <property type="project" value="InterPro"/>
</dbReference>
<gene>
    <name evidence="3" type="ORF">OIU74_025170</name>
</gene>
<dbReference type="Pfam" id="PF25293">
    <property type="entry name" value="Beta-prop_EMC1_N"/>
    <property type="match status" value="2"/>
</dbReference>
<dbReference type="InterPro" id="IPR011047">
    <property type="entry name" value="Quinoprotein_ADH-like_sf"/>
</dbReference>
<dbReference type="EMBL" id="JAPFFM010000006">
    <property type="protein sequence ID" value="KAJ6758454.1"/>
    <property type="molecule type" value="Genomic_DNA"/>
</dbReference>